<evidence type="ECO:0000313" key="2">
    <source>
        <dbReference type="Proteomes" id="UP000238095"/>
    </source>
</evidence>
<name>A0A2K4WW92_PSESX</name>
<sequence>MAANLFAPTGTHFNRSVSDHSLPPTLRIRTWSVLLVAANLFAPTGTHFNRSVSDHSLPPTLRIRTWGVLLVREGAGTSTEDGSSGIKPSRISSRLQKHRISAIEDVRIQGSNVRSLTFLVRKRPVRAKAAHAGLFVQLMQGCSATRFQNPCKQPFRHLALPLLYSS</sequence>
<accession>A0A2K4WW92</accession>
<organism evidence="1 2">
    <name type="scientific">Pseudomonas syringae</name>
    <dbReference type="NCBI Taxonomy" id="317"/>
    <lineage>
        <taxon>Bacteria</taxon>
        <taxon>Pseudomonadati</taxon>
        <taxon>Pseudomonadota</taxon>
        <taxon>Gammaproteobacteria</taxon>
        <taxon>Pseudomonadales</taxon>
        <taxon>Pseudomonadaceae</taxon>
        <taxon>Pseudomonas</taxon>
    </lineage>
</organism>
<reference evidence="1 2" key="1">
    <citation type="submission" date="2017-11" db="EMBL/GenBank/DDBJ databases">
        <authorList>
            <person name="Han C.G."/>
        </authorList>
    </citation>
    <scope>NUCLEOTIDE SEQUENCE [LARGE SCALE GENOMIC DNA]</scope>
    <source>
        <strain evidence="1">CFBP3840</strain>
    </source>
</reference>
<proteinExistence type="predicted"/>
<dbReference type="AlphaFoldDB" id="A0A2K4WW92"/>
<gene>
    <name evidence="1" type="ORF">CFBP3840_03132</name>
</gene>
<dbReference type="EMBL" id="LT963409">
    <property type="protein sequence ID" value="SOS40175.1"/>
    <property type="molecule type" value="Genomic_DNA"/>
</dbReference>
<dbReference type="Proteomes" id="UP000238095">
    <property type="component" value="Chromosome 1"/>
</dbReference>
<protein>
    <submittedName>
        <fullName evidence="1">Uncharacterized protein</fullName>
    </submittedName>
</protein>
<evidence type="ECO:0000313" key="1">
    <source>
        <dbReference type="EMBL" id="SOS40175.1"/>
    </source>
</evidence>